<keyword evidence="3" id="KW-1185">Reference proteome</keyword>
<feature type="region of interest" description="Disordered" evidence="2">
    <location>
        <begin position="237"/>
        <end position="305"/>
    </location>
</feature>
<dbReference type="InParanoid" id="A0A6P3FPM9"/>
<feature type="region of interest" description="Disordered" evidence="2">
    <location>
        <begin position="440"/>
        <end position="459"/>
    </location>
</feature>
<proteinExistence type="inferred from homology"/>
<feature type="compositionally biased region" description="Polar residues" evidence="2">
    <location>
        <begin position="237"/>
        <end position="252"/>
    </location>
</feature>
<protein>
    <submittedName>
        <fullName evidence="4">Disks large-associated protein 2</fullName>
    </submittedName>
</protein>
<name>A0A6P3FPM9_OCTDE</name>
<sequence>MTLKERVLVLSEPSISQSQCTLCGEPEEEEGGDLAQPGLSFPGPTEEDLDQQYSWSPTQHFNEERYSPAPRNMKGLSGSRNQPQLCTSHTCGLTSPDDCEHPHDHLRHGQDVRQPYLLSPAESCPLDHHRCSPRSSVHSECVLMPVVLGDHVSSSTFPRMHYSSHYDTRDDCTMSHASTKANRIPANLLDQFEKQLPLHRDGFHTLQYQRASAAPEQRGESPGRIRHLVHSVQKLFTKSHSLEGSSKSNVNGTKGDGRGDDHRHQGHHSRHGKRSKSKERKPEGKPKSSVSSWWSSEDNLDSDSTYRTPSVAARHHMDSLTHCYPEALPSPFGDLSLKTSKSNSDAKCSACEGLALTPEAKYMKRSSWATLTVSQAKEAYRKSSLNLDKPPAPQEVKPALRPCHYLQVPQDEWGGYPPSGKEEEIPCRRMRSGSYIKAMGDEESGESDSSPKTSPKVAIRPEPLLKSIVQRPLGDHQTQSYLQAAREVPAIHSLDPAANYNSPKFRSRNQSYMRAVSTLSQASCVSQMSEAEMNGQFESVCESVFSEVESQAMDALDLPGCFRTRSHSYLRAIQAGYSQDDECVPVVTPSNTPAIIRSATAISYSHYKKTPPPVPPRTTSKPLISVTAQSSTESTQDAYQDSRAQRMSPWPQDGRGLYNSTDSLDSNKAMNLALESAAAQRHIDSQGGPTRPGDKSTLTAQAEELLKSRCSSIGVQDSEFPEHQPYPRSDVETATDSDTESRGLREYHSVGVQVEDEKRHGRFKRSNSVTAAVQADLELEGFPGHTTTEDKGLQFGSSFQRHSEPSTPTQYGAVRTVRTQGLFSYREDYRTQVDAASLPAPEPWLEPALEPVEAGRMSPCRRDGSWFLKLLHTETKRMEGWCKEMEREAEENDLPEEILGKIRSAVGSAQLLMSQKFQQFYWLCQQNMDPSAMPRPTSQDLAGYWDMLQLSVEDVSMKFDELHQLKLNDWRIIASPERKEERKVPPPIPKKPPKGKFPITREKSLDLPDRQRQEARRRLLAAKRAASFRQNSATERADSIEIYIPEAQTRL</sequence>
<evidence type="ECO:0000256" key="2">
    <source>
        <dbReference type="SAM" id="MobiDB-lite"/>
    </source>
</evidence>
<feature type="compositionally biased region" description="Basic and acidic residues" evidence="2">
    <location>
        <begin position="739"/>
        <end position="748"/>
    </location>
</feature>
<dbReference type="Pfam" id="PF03359">
    <property type="entry name" value="GKAP"/>
    <property type="match status" value="1"/>
</dbReference>
<evidence type="ECO:0000313" key="4">
    <source>
        <dbReference type="RefSeq" id="XP_004642567.2"/>
    </source>
</evidence>
<feature type="compositionally biased region" description="Basic residues" evidence="2">
    <location>
        <begin position="264"/>
        <end position="279"/>
    </location>
</feature>
<feature type="region of interest" description="Disordered" evidence="2">
    <location>
        <begin position="677"/>
        <end position="696"/>
    </location>
</feature>
<dbReference type="PANTHER" id="PTHR12353">
    <property type="entry name" value="DISKS LARGE-ASSOCIATED PROTEIN DAP SAP90/PSD-95-ASSOCIATED PROTEIN"/>
    <property type="match status" value="1"/>
</dbReference>
<evidence type="ECO:0000313" key="3">
    <source>
        <dbReference type="Proteomes" id="UP000515203"/>
    </source>
</evidence>
<dbReference type="FunCoup" id="A0A6P3FPM9">
    <property type="interactions" value="208"/>
</dbReference>
<dbReference type="GO" id="GO:0060090">
    <property type="term" value="F:molecular adaptor activity"/>
    <property type="evidence" value="ECO:0007669"/>
    <property type="project" value="TreeGrafter"/>
</dbReference>
<feature type="region of interest" description="Disordered" evidence="2">
    <location>
        <begin position="1"/>
        <end position="81"/>
    </location>
</feature>
<dbReference type="RefSeq" id="XP_004642567.2">
    <property type="nucleotide sequence ID" value="XM_004642510.2"/>
</dbReference>
<reference evidence="4" key="1">
    <citation type="submission" date="2025-08" db="UniProtKB">
        <authorList>
            <consortium name="RefSeq"/>
        </authorList>
    </citation>
    <scope>IDENTIFICATION</scope>
</reference>
<gene>
    <name evidence="4" type="primary">Dlgap2</name>
</gene>
<dbReference type="AlphaFoldDB" id="A0A6P3FPM9"/>
<feature type="compositionally biased region" description="Polar residues" evidence="2">
    <location>
        <begin position="627"/>
        <end position="639"/>
    </location>
</feature>
<comment type="similarity">
    <text evidence="1">Belongs to the SAPAP family.</text>
</comment>
<dbReference type="GO" id="GO:0099572">
    <property type="term" value="C:postsynaptic specialization"/>
    <property type="evidence" value="ECO:0007669"/>
    <property type="project" value="TreeGrafter"/>
</dbReference>
<dbReference type="OrthoDB" id="10036956at2759"/>
<dbReference type="InterPro" id="IPR005026">
    <property type="entry name" value="SAPAP"/>
</dbReference>
<feature type="region of interest" description="Disordered" evidence="2">
    <location>
        <begin position="627"/>
        <end position="664"/>
    </location>
</feature>
<dbReference type="Proteomes" id="UP000515203">
    <property type="component" value="Unplaced"/>
</dbReference>
<feature type="region of interest" description="Disordered" evidence="2">
    <location>
        <begin position="717"/>
        <end position="765"/>
    </location>
</feature>
<organism evidence="3 4">
    <name type="scientific">Octodon degus</name>
    <name type="common">Degu</name>
    <name type="synonym">Sciurus degus</name>
    <dbReference type="NCBI Taxonomy" id="10160"/>
    <lineage>
        <taxon>Eukaryota</taxon>
        <taxon>Metazoa</taxon>
        <taxon>Chordata</taxon>
        <taxon>Craniata</taxon>
        <taxon>Vertebrata</taxon>
        <taxon>Euteleostomi</taxon>
        <taxon>Mammalia</taxon>
        <taxon>Eutheria</taxon>
        <taxon>Euarchontoglires</taxon>
        <taxon>Glires</taxon>
        <taxon>Rodentia</taxon>
        <taxon>Hystricomorpha</taxon>
        <taxon>Octodontidae</taxon>
        <taxon>Octodon</taxon>
    </lineage>
</organism>
<dbReference type="GO" id="GO:0098978">
    <property type="term" value="C:glutamatergic synapse"/>
    <property type="evidence" value="ECO:0007669"/>
    <property type="project" value="TreeGrafter"/>
</dbReference>
<evidence type="ECO:0000256" key="1">
    <source>
        <dbReference type="ARBA" id="ARBA00008839"/>
    </source>
</evidence>
<accession>A0A6P3FPM9</accession>
<dbReference type="GO" id="GO:0023052">
    <property type="term" value="P:signaling"/>
    <property type="evidence" value="ECO:0007669"/>
    <property type="project" value="InterPro"/>
</dbReference>
<dbReference type="PANTHER" id="PTHR12353:SF3">
    <property type="entry name" value="DISKS LARGE-ASSOCIATED PROTEIN 2"/>
    <property type="match status" value="1"/>
</dbReference>
<feature type="compositionally biased region" description="Basic and acidic residues" evidence="2">
    <location>
        <begin position="999"/>
        <end position="1014"/>
    </location>
</feature>
<feature type="region of interest" description="Disordered" evidence="2">
    <location>
        <begin position="978"/>
        <end position="1014"/>
    </location>
</feature>
<dbReference type="GeneID" id="101592746"/>
<dbReference type="CTD" id="9228"/>
<feature type="compositionally biased region" description="Polar residues" evidence="2">
    <location>
        <begin position="51"/>
        <end position="60"/>
    </location>
</feature>